<accession>A0A133XR93</accession>
<proteinExistence type="predicted"/>
<dbReference type="PATRIC" id="fig|87541.4.peg.1659"/>
<protein>
    <submittedName>
        <fullName evidence="1">Uncharacterized protein</fullName>
    </submittedName>
</protein>
<sequence length="54" mass="6473">MMVRSPMKQVREAIGAEDDQALYYRLNDVNDRQPLLDDLRQFFYLFNAMSTQEE</sequence>
<reference evidence="1 2" key="1">
    <citation type="submission" date="2016-01" db="EMBL/GenBank/DDBJ databases">
        <authorList>
            <person name="Oliw E.H."/>
        </authorList>
    </citation>
    <scope>NUCLEOTIDE SEQUENCE [LARGE SCALE GENOMIC DNA]</scope>
    <source>
        <strain evidence="1 2">KA00635</strain>
    </source>
</reference>
<gene>
    <name evidence="1" type="ORF">HMPREF3187_01682</name>
</gene>
<evidence type="ECO:0000313" key="1">
    <source>
        <dbReference type="EMBL" id="KXB33450.1"/>
    </source>
</evidence>
<dbReference type="AlphaFoldDB" id="A0A133XR93"/>
<organism evidence="1 2">
    <name type="scientific">Aerococcus christensenii</name>
    <dbReference type="NCBI Taxonomy" id="87541"/>
    <lineage>
        <taxon>Bacteria</taxon>
        <taxon>Bacillati</taxon>
        <taxon>Bacillota</taxon>
        <taxon>Bacilli</taxon>
        <taxon>Lactobacillales</taxon>
        <taxon>Aerococcaceae</taxon>
        <taxon>Aerococcus</taxon>
    </lineage>
</organism>
<dbReference type="EMBL" id="LSCQ01000097">
    <property type="protein sequence ID" value="KXB33450.1"/>
    <property type="molecule type" value="Genomic_DNA"/>
</dbReference>
<dbReference type="Proteomes" id="UP000070422">
    <property type="component" value="Unassembled WGS sequence"/>
</dbReference>
<evidence type="ECO:0000313" key="2">
    <source>
        <dbReference type="Proteomes" id="UP000070422"/>
    </source>
</evidence>
<comment type="caution">
    <text evidence="1">The sequence shown here is derived from an EMBL/GenBank/DDBJ whole genome shotgun (WGS) entry which is preliminary data.</text>
</comment>
<name>A0A133XR93_9LACT</name>